<dbReference type="PROSITE" id="PS50112">
    <property type="entry name" value="PAS"/>
    <property type="match status" value="1"/>
</dbReference>
<dbReference type="Pfam" id="PF00989">
    <property type="entry name" value="PAS"/>
    <property type="match status" value="1"/>
</dbReference>
<feature type="compositionally biased region" description="Basic and acidic residues" evidence="1">
    <location>
        <begin position="86"/>
        <end position="95"/>
    </location>
</feature>
<feature type="region of interest" description="Disordered" evidence="1">
    <location>
        <begin position="74"/>
        <end position="122"/>
    </location>
</feature>
<dbReference type="Proteomes" id="UP000050535">
    <property type="component" value="Unassembled WGS sequence"/>
</dbReference>
<dbReference type="NCBIfam" id="TIGR00229">
    <property type="entry name" value="sensory_box"/>
    <property type="match status" value="1"/>
</dbReference>
<dbReference type="Gene3D" id="3.30.450.20">
    <property type="entry name" value="PAS domain"/>
    <property type="match status" value="1"/>
</dbReference>
<dbReference type="SMART" id="SM00091">
    <property type="entry name" value="PAS"/>
    <property type="match status" value="1"/>
</dbReference>
<name>A0A0P7HC67_9EURY</name>
<keyword evidence="4" id="KW-1185">Reference proteome</keyword>
<dbReference type="EMBL" id="LGUC01000001">
    <property type="protein sequence ID" value="KPN31100.1"/>
    <property type="molecule type" value="Genomic_DNA"/>
</dbReference>
<organism evidence="3 4">
    <name type="scientific">Halolamina pelagica</name>
    <dbReference type="NCBI Taxonomy" id="699431"/>
    <lineage>
        <taxon>Archaea</taxon>
        <taxon>Methanobacteriati</taxon>
        <taxon>Methanobacteriota</taxon>
        <taxon>Stenosarchaea group</taxon>
        <taxon>Halobacteria</taxon>
        <taxon>Halobacteriales</taxon>
        <taxon>Haloferacaceae</taxon>
    </lineage>
</organism>
<evidence type="ECO:0000313" key="4">
    <source>
        <dbReference type="Proteomes" id="UP000050535"/>
    </source>
</evidence>
<feature type="compositionally biased region" description="Low complexity" evidence="1">
    <location>
        <begin position="109"/>
        <end position="122"/>
    </location>
</feature>
<dbReference type="STRING" id="699431.SY89_01842"/>
<gene>
    <name evidence="3" type="ORF">SY89_01842</name>
</gene>
<feature type="domain" description="PAS" evidence="2">
    <location>
        <begin position="4"/>
        <end position="75"/>
    </location>
</feature>
<accession>A0A0P7HC67</accession>
<dbReference type="AlphaFoldDB" id="A0A0P7HC67"/>
<dbReference type="InterPro" id="IPR035965">
    <property type="entry name" value="PAS-like_dom_sf"/>
</dbReference>
<dbReference type="SUPFAM" id="SSF55785">
    <property type="entry name" value="PYP-like sensor domain (PAS domain)"/>
    <property type="match status" value="1"/>
</dbReference>
<evidence type="ECO:0000259" key="2">
    <source>
        <dbReference type="PROSITE" id="PS50112"/>
    </source>
</evidence>
<protein>
    <submittedName>
        <fullName evidence="3">PAS domain S-box protein</fullName>
    </submittedName>
</protein>
<dbReference type="GO" id="GO:0006355">
    <property type="term" value="P:regulation of DNA-templated transcription"/>
    <property type="evidence" value="ECO:0007669"/>
    <property type="project" value="InterPro"/>
</dbReference>
<dbReference type="CDD" id="cd00130">
    <property type="entry name" value="PAS"/>
    <property type="match status" value="1"/>
</dbReference>
<dbReference type="OrthoDB" id="327291at2157"/>
<evidence type="ECO:0000256" key="1">
    <source>
        <dbReference type="SAM" id="MobiDB-lite"/>
    </source>
</evidence>
<proteinExistence type="predicted"/>
<sequence>MDESERRYQELIQTSPAPINLFDATGEIVWGNDAVLDLLALDSRDDLIGRSIFEFIRPADRFTAETELAEVVDEKRSAGPTQMQLRTDEGEERTIRVATAPGRYKGKTSARLSSSTSRNSIR</sequence>
<dbReference type="InterPro" id="IPR013767">
    <property type="entry name" value="PAS_fold"/>
</dbReference>
<reference evidence="4" key="1">
    <citation type="submission" date="2013-11" db="EMBL/GenBank/DDBJ databases">
        <authorList>
            <person name="Hoang H.T."/>
            <person name="Killian M.L."/>
            <person name="Madson D.M."/>
            <person name="Arruda P.H.E."/>
            <person name="Sun D."/>
            <person name="Schwartz K.J."/>
            <person name="Yoon K."/>
        </authorList>
    </citation>
    <scope>NUCLEOTIDE SEQUENCE [LARGE SCALE GENOMIC DNA]</scope>
    <source>
        <strain evidence="4">CDK2</strain>
    </source>
</reference>
<dbReference type="InterPro" id="IPR000014">
    <property type="entry name" value="PAS"/>
</dbReference>
<evidence type="ECO:0000313" key="3">
    <source>
        <dbReference type="EMBL" id="KPN31100.1"/>
    </source>
</evidence>
<comment type="caution">
    <text evidence="3">The sequence shown here is derived from an EMBL/GenBank/DDBJ whole genome shotgun (WGS) entry which is preliminary data.</text>
</comment>
<dbReference type="RefSeq" id="WP_054583832.1">
    <property type="nucleotide sequence ID" value="NZ_LGUC01000001.1"/>
</dbReference>